<feature type="region of interest" description="Disordered" evidence="1">
    <location>
        <begin position="330"/>
        <end position="355"/>
    </location>
</feature>
<dbReference type="Pfam" id="PF13401">
    <property type="entry name" value="AAA_22"/>
    <property type="match status" value="1"/>
</dbReference>
<protein>
    <submittedName>
        <fullName evidence="4">AAA family ATPase</fullName>
    </submittedName>
</protein>
<dbReference type="EMBL" id="JAHLFG010000053">
    <property type="protein sequence ID" value="MBU3826804.1"/>
    <property type="molecule type" value="Genomic_DNA"/>
</dbReference>
<dbReference type="Gene3D" id="3.30.70.1070">
    <property type="entry name" value="Sporulation related repeat"/>
    <property type="match status" value="1"/>
</dbReference>
<organism evidence="4 5">
    <name type="scientific">Candidatus Anaerobiospirillum merdipullorum</name>
    <dbReference type="NCBI Taxonomy" id="2838450"/>
    <lineage>
        <taxon>Bacteria</taxon>
        <taxon>Pseudomonadati</taxon>
        <taxon>Pseudomonadota</taxon>
        <taxon>Gammaproteobacteria</taxon>
        <taxon>Aeromonadales</taxon>
        <taxon>Succinivibrionaceae</taxon>
        <taxon>Anaerobiospirillum</taxon>
    </lineage>
</organism>
<keyword evidence="2" id="KW-0472">Membrane</keyword>
<feature type="transmembrane region" description="Helical" evidence="2">
    <location>
        <begin position="241"/>
        <end position="259"/>
    </location>
</feature>
<dbReference type="AlphaFoldDB" id="A0A9E2NTX3"/>
<feature type="region of interest" description="Disordered" evidence="1">
    <location>
        <begin position="368"/>
        <end position="488"/>
    </location>
</feature>
<dbReference type="SUPFAM" id="SSF52540">
    <property type="entry name" value="P-loop containing nucleoside triphosphate hydrolases"/>
    <property type="match status" value="1"/>
</dbReference>
<evidence type="ECO:0000259" key="3">
    <source>
        <dbReference type="PROSITE" id="PS51724"/>
    </source>
</evidence>
<dbReference type="GO" id="GO:0042834">
    <property type="term" value="F:peptidoglycan binding"/>
    <property type="evidence" value="ECO:0007669"/>
    <property type="project" value="InterPro"/>
</dbReference>
<reference evidence="4" key="1">
    <citation type="journal article" date="2021" name="PeerJ">
        <title>Extensive microbial diversity within the chicken gut microbiome revealed by metagenomics and culture.</title>
        <authorList>
            <person name="Gilroy R."/>
            <person name="Ravi A."/>
            <person name="Getino M."/>
            <person name="Pursley I."/>
            <person name="Horton D.L."/>
            <person name="Alikhan N.F."/>
            <person name="Baker D."/>
            <person name="Gharbi K."/>
            <person name="Hall N."/>
            <person name="Watson M."/>
            <person name="Adriaenssens E.M."/>
            <person name="Foster-Nyarko E."/>
            <person name="Jarju S."/>
            <person name="Secka A."/>
            <person name="Antonio M."/>
            <person name="Oren A."/>
            <person name="Chaudhuri R.R."/>
            <person name="La Ragione R."/>
            <person name="Hildebrand F."/>
            <person name="Pallen M.J."/>
        </authorList>
    </citation>
    <scope>NUCLEOTIDE SEQUENCE</scope>
    <source>
        <strain evidence="4">687</strain>
    </source>
</reference>
<dbReference type="PROSITE" id="PS51724">
    <property type="entry name" value="SPOR"/>
    <property type="match status" value="1"/>
</dbReference>
<sequence length="578" mass="61101">MGLLVDLPTQQKLCAKLESILNKEDAFILLCGAAGSGRTTLLESLGEAVELCRQTVFLPGSSALTLTQLRDSFVSQALPGKTIDLTQNLSATLTAQALEGVAPLLVLLDDAHQLNPDFVQELCALYATWAGQQKLSLVLSADEDFARQFNAQSHTFAVHTEQIAPLSAKEALSFCRQLCDNNGMRAVYNSQESQLPQALALLHGNVGEIVKYTGSLMAKPHSMSAPNSSATTPHKKRGKTGMVLICLLIILALLGAWWLNFGKTENATPDELKQVHATGSSTPAQDAVVIDEGALNAAVPEGIEAQTPPPITQKSITLSGEELHKIEQAGAKSPALESVAPPHTSTPLPKSSADLPATKATDLAPVKPQQEALAPSATEGVVTSAAPAKAEGHPTAQVSTMEKVTSAKSSQRTITKSNSTATSTSTTTPAMQEPAVTSSASAPKPAHSQAEVSGTKSVSSAPQPGKETVLKPENVPFSGRAIPGGSSELQYKNDAHYTVQIVAATQRERVVEISAAVTDRYWIYTMEHEGRPIYVLIMGEYPSREAAIDAALHLPGFLRAARPFAKSFATVKAEMVTP</sequence>
<feature type="compositionally biased region" description="Polar residues" evidence="1">
    <location>
        <begin position="450"/>
        <end position="462"/>
    </location>
</feature>
<dbReference type="InterPro" id="IPR052026">
    <property type="entry name" value="ExeA_AAA_ATPase_DNA-bind"/>
</dbReference>
<dbReference type="InterPro" id="IPR049945">
    <property type="entry name" value="AAA_22"/>
</dbReference>
<evidence type="ECO:0000256" key="2">
    <source>
        <dbReference type="SAM" id="Phobius"/>
    </source>
</evidence>
<name>A0A9E2NTX3_9GAMM</name>
<dbReference type="GO" id="GO:0016887">
    <property type="term" value="F:ATP hydrolysis activity"/>
    <property type="evidence" value="ECO:0007669"/>
    <property type="project" value="InterPro"/>
</dbReference>
<keyword evidence="2" id="KW-1133">Transmembrane helix</keyword>
<dbReference type="PANTHER" id="PTHR35894:SF1">
    <property type="entry name" value="PHOSPHORIBULOKINASE _ URIDINE KINASE FAMILY"/>
    <property type="match status" value="1"/>
</dbReference>
<keyword evidence="2" id="KW-0812">Transmembrane</keyword>
<feature type="compositionally biased region" description="Low complexity" evidence="1">
    <location>
        <begin position="413"/>
        <end position="428"/>
    </location>
</feature>
<dbReference type="InterPro" id="IPR007730">
    <property type="entry name" value="SPOR-like_dom"/>
</dbReference>
<dbReference type="InterPro" id="IPR036680">
    <property type="entry name" value="SPOR-like_sf"/>
</dbReference>
<dbReference type="PANTHER" id="PTHR35894">
    <property type="entry name" value="GENERAL SECRETION PATHWAY PROTEIN A-RELATED"/>
    <property type="match status" value="1"/>
</dbReference>
<reference evidence="4" key="2">
    <citation type="submission" date="2021-04" db="EMBL/GenBank/DDBJ databases">
        <authorList>
            <person name="Gilroy R."/>
        </authorList>
    </citation>
    <scope>NUCLEOTIDE SEQUENCE</scope>
    <source>
        <strain evidence="4">687</strain>
    </source>
</reference>
<feature type="compositionally biased region" description="Polar residues" evidence="1">
    <location>
        <begin position="396"/>
        <end position="412"/>
    </location>
</feature>
<evidence type="ECO:0000313" key="4">
    <source>
        <dbReference type="EMBL" id="MBU3826804.1"/>
    </source>
</evidence>
<dbReference type="Proteomes" id="UP000824150">
    <property type="component" value="Unassembled WGS sequence"/>
</dbReference>
<dbReference type="InterPro" id="IPR027417">
    <property type="entry name" value="P-loop_NTPase"/>
</dbReference>
<evidence type="ECO:0000256" key="1">
    <source>
        <dbReference type="SAM" id="MobiDB-lite"/>
    </source>
</evidence>
<gene>
    <name evidence="4" type="ORF">IAA31_04870</name>
</gene>
<accession>A0A9E2NTX3</accession>
<dbReference type="Gene3D" id="3.40.50.300">
    <property type="entry name" value="P-loop containing nucleotide triphosphate hydrolases"/>
    <property type="match status" value="1"/>
</dbReference>
<evidence type="ECO:0000313" key="5">
    <source>
        <dbReference type="Proteomes" id="UP000824150"/>
    </source>
</evidence>
<feature type="domain" description="SPOR" evidence="3">
    <location>
        <begin position="491"/>
        <end position="567"/>
    </location>
</feature>
<comment type="caution">
    <text evidence="4">The sequence shown here is derived from an EMBL/GenBank/DDBJ whole genome shotgun (WGS) entry which is preliminary data.</text>
</comment>
<proteinExistence type="predicted"/>